<protein>
    <submittedName>
        <fullName evidence="2">Uncharacterized protein</fullName>
    </submittedName>
</protein>
<keyword evidence="1" id="KW-1133">Transmembrane helix</keyword>
<feature type="transmembrane region" description="Helical" evidence="1">
    <location>
        <begin position="88"/>
        <end position="111"/>
    </location>
</feature>
<accession>A0AAE1YBS8</accession>
<dbReference type="Proteomes" id="UP001293254">
    <property type="component" value="Unassembled WGS sequence"/>
</dbReference>
<name>A0AAE1YBS8_9LAMI</name>
<evidence type="ECO:0000313" key="2">
    <source>
        <dbReference type="EMBL" id="KAK4427238.1"/>
    </source>
</evidence>
<dbReference type="AlphaFoldDB" id="A0AAE1YBS8"/>
<dbReference type="EMBL" id="JACGWO010000005">
    <property type="protein sequence ID" value="KAK4427238.1"/>
    <property type="molecule type" value="Genomic_DNA"/>
</dbReference>
<evidence type="ECO:0000313" key="3">
    <source>
        <dbReference type="Proteomes" id="UP001293254"/>
    </source>
</evidence>
<feature type="transmembrane region" description="Helical" evidence="1">
    <location>
        <begin position="59"/>
        <end position="82"/>
    </location>
</feature>
<comment type="caution">
    <text evidence="2">The sequence shown here is derived from an EMBL/GenBank/DDBJ whole genome shotgun (WGS) entry which is preliminary data.</text>
</comment>
<reference evidence="2" key="1">
    <citation type="submission" date="2020-06" db="EMBL/GenBank/DDBJ databases">
        <authorList>
            <person name="Li T."/>
            <person name="Hu X."/>
            <person name="Zhang T."/>
            <person name="Song X."/>
            <person name="Zhang H."/>
            <person name="Dai N."/>
            <person name="Sheng W."/>
            <person name="Hou X."/>
            <person name="Wei L."/>
        </authorList>
    </citation>
    <scope>NUCLEOTIDE SEQUENCE</scope>
    <source>
        <strain evidence="2">3651</strain>
        <tissue evidence="2">Leaf</tissue>
    </source>
</reference>
<sequence>MESDVLHMGTRLSLAADEENGILIPISDWKAEVHAFQLSLVGLILAQSHEKMFVAPWRCVRGGLIGTFLFSAPLWRVTTLWICVWTGVLSLFISIICGMVNGPWVFCTILLKAWGNGWMPRPVRVYSHGPIQFGFG</sequence>
<gene>
    <name evidence="2" type="ORF">Salat_1492700</name>
</gene>
<keyword evidence="3" id="KW-1185">Reference proteome</keyword>
<keyword evidence="1" id="KW-0812">Transmembrane</keyword>
<organism evidence="2 3">
    <name type="scientific">Sesamum alatum</name>
    <dbReference type="NCBI Taxonomy" id="300844"/>
    <lineage>
        <taxon>Eukaryota</taxon>
        <taxon>Viridiplantae</taxon>
        <taxon>Streptophyta</taxon>
        <taxon>Embryophyta</taxon>
        <taxon>Tracheophyta</taxon>
        <taxon>Spermatophyta</taxon>
        <taxon>Magnoliopsida</taxon>
        <taxon>eudicotyledons</taxon>
        <taxon>Gunneridae</taxon>
        <taxon>Pentapetalae</taxon>
        <taxon>asterids</taxon>
        <taxon>lamiids</taxon>
        <taxon>Lamiales</taxon>
        <taxon>Pedaliaceae</taxon>
        <taxon>Sesamum</taxon>
    </lineage>
</organism>
<evidence type="ECO:0000256" key="1">
    <source>
        <dbReference type="SAM" id="Phobius"/>
    </source>
</evidence>
<proteinExistence type="predicted"/>
<keyword evidence="1" id="KW-0472">Membrane</keyword>
<reference evidence="2" key="2">
    <citation type="journal article" date="2024" name="Plant">
        <title>Genomic evolution and insights into agronomic trait innovations of Sesamum species.</title>
        <authorList>
            <person name="Miao H."/>
            <person name="Wang L."/>
            <person name="Qu L."/>
            <person name="Liu H."/>
            <person name="Sun Y."/>
            <person name="Le M."/>
            <person name="Wang Q."/>
            <person name="Wei S."/>
            <person name="Zheng Y."/>
            <person name="Lin W."/>
            <person name="Duan Y."/>
            <person name="Cao H."/>
            <person name="Xiong S."/>
            <person name="Wang X."/>
            <person name="Wei L."/>
            <person name="Li C."/>
            <person name="Ma Q."/>
            <person name="Ju M."/>
            <person name="Zhao R."/>
            <person name="Li G."/>
            <person name="Mu C."/>
            <person name="Tian Q."/>
            <person name="Mei H."/>
            <person name="Zhang T."/>
            <person name="Gao T."/>
            <person name="Zhang H."/>
        </authorList>
    </citation>
    <scope>NUCLEOTIDE SEQUENCE</scope>
    <source>
        <strain evidence="2">3651</strain>
    </source>
</reference>